<proteinExistence type="predicted"/>
<accession>A0A915I002</accession>
<evidence type="ECO:0000313" key="3">
    <source>
        <dbReference type="WBParaSite" id="nRc.2.0.1.t06836-RA"/>
    </source>
</evidence>
<feature type="region of interest" description="Disordered" evidence="1">
    <location>
        <begin position="1"/>
        <end position="20"/>
    </location>
</feature>
<evidence type="ECO:0000313" key="2">
    <source>
        <dbReference type="Proteomes" id="UP000887565"/>
    </source>
</evidence>
<keyword evidence="2" id="KW-1185">Reference proteome</keyword>
<evidence type="ECO:0000256" key="1">
    <source>
        <dbReference type="SAM" id="MobiDB-lite"/>
    </source>
</evidence>
<protein>
    <submittedName>
        <fullName evidence="3">Uncharacterized protein</fullName>
    </submittedName>
</protein>
<dbReference type="Proteomes" id="UP000887565">
    <property type="component" value="Unplaced"/>
</dbReference>
<name>A0A915I002_ROMCU</name>
<dbReference type="AlphaFoldDB" id="A0A915I002"/>
<dbReference type="WBParaSite" id="nRc.2.0.1.t06836-RA">
    <property type="protein sequence ID" value="nRc.2.0.1.t06836-RA"/>
    <property type="gene ID" value="nRc.2.0.1.g06836"/>
</dbReference>
<sequence>MAQMVSQPPKTPGTTIWMQPTTKNSSSSFVAVGVVFTKSDSKLLNTIIRINIKMVRLNRFKQHKWCKVGVFANARRSSKFLFAAFMTPRRISPLLFVAGSR</sequence>
<organism evidence="2 3">
    <name type="scientific">Romanomermis culicivorax</name>
    <name type="common">Nematode worm</name>
    <dbReference type="NCBI Taxonomy" id="13658"/>
    <lineage>
        <taxon>Eukaryota</taxon>
        <taxon>Metazoa</taxon>
        <taxon>Ecdysozoa</taxon>
        <taxon>Nematoda</taxon>
        <taxon>Enoplea</taxon>
        <taxon>Dorylaimia</taxon>
        <taxon>Mermithida</taxon>
        <taxon>Mermithoidea</taxon>
        <taxon>Mermithidae</taxon>
        <taxon>Romanomermis</taxon>
    </lineage>
</organism>
<reference evidence="3" key="1">
    <citation type="submission" date="2022-11" db="UniProtKB">
        <authorList>
            <consortium name="WormBaseParasite"/>
        </authorList>
    </citation>
    <scope>IDENTIFICATION</scope>
</reference>